<keyword evidence="3" id="KW-1185">Reference proteome</keyword>
<protein>
    <submittedName>
        <fullName evidence="2">Uncharacterized protein</fullName>
    </submittedName>
</protein>
<accession>A0A2S4KR99</accession>
<name>A0A2S4KR99_9HYPO</name>
<sequence>MCPASSLRCPRSRSPSTAKRSSCPSRASSRARRSSRAARCSTPRASTSFTGSRGSRSWRSRTRSCRRVEAGASGILDCLLQACKYNSREPTVS</sequence>
<dbReference type="Proteomes" id="UP000237481">
    <property type="component" value="Unassembled WGS sequence"/>
</dbReference>
<dbReference type="EMBL" id="PKSG01000820">
    <property type="protein sequence ID" value="POR32713.1"/>
    <property type="molecule type" value="Genomic_DNA"/>
</dbReference>
<comment type="caution">
    <text evidence="2">The sequence shown here is derived from an EMBL/GenBank/DDBJ whole genome shotgun (WGS) entry which is preliminary data.</text>
</comment>
<feature type="region of interest" description="Disordered" evidence="1">
    <location>
        <begin position="1"/>
        <end position="62"/>
    </location>
</feature>
<gene>
    <name evidence="2" type="ORF">TPAR_07085</name>
</gene>
<organism evidence="2 3">
    <name type="scientific">Tolypocladium paradoxum</name>
    <dbReference type="NCBI Taxonomy" id="94208"/>
    <lineage>
        <taxon>Eukaryota</taxon>
        <taxon>Fungi</taxon>
        <taxon>Dikarya</taxon>
        <taxon>Ascomycota</taxon>
        <taxon>Pezizomycotina</taxon>
        <taxon>Sordariomycetes</taxon>
        <taxon>Hypocreomycetidae</taxon>
        <taxon>Hypocreales</taxon>
        <taxon>Ophiocordycipitaceae</taxon>
        <taxon>Tolypocladium</taxon>
    </lineage>
</organism>
<proteinExistence type="predicted"/>
<feature type="compositionally biased region" description="Low complexity" evidence="1">
    <location>
        <begin position="1"/>
        <end position="28"/>
    </location>
</feature>
<evidence type="ECO:0000313" key="2">
    <source>
        <dbReference type="EMBL" id="POR32713.1"/>
    </source>
</evidence>
<evidence type="ECO:0000256" key="1">
    <source>
        <dbReference type="SAM" id="MobiDB-lite"/>
    </source>
</evidence>
<reference evidence="2 3" key="1">
    <citation type="submission" date="2018-01" db="EMBL/GenBank/DDBJ databases">
        <title>Harnessing the power of phylogenomics to disentangle the directionality and signatures of interkingdom host jumping in the parasitic fungal genus Tolypocladium.</title>
        <authorList>
            <person name="Quandt C.A."/>
            <person name="Patterson W."/>
            <person name="Spatafora J.W."/>
        </authorList>
    </citation>
    <scope>NUCLEOTIDE SEQUENCE [LARGE SCALE GENOMIC DNA]</scope>
    <source>
        <strain evidence="2 3">NRBC 100945</strain>
    </source>
</reference>
<dbReference type="AlphaFoldDB" id="A0A2S4KR99"/>
<evidence type="ECO:0000313" key="3">
    <source>
        <dbReference type="Proteomes" id="UP000237481"/>
    </source>
</evidence>
<feature type="compositionally biased region" description="Low complexity" evidence="1">
    <location>
        <begin position="37"/>
        <end position="55"/>
    </location>
</feature>